<dbReference type="Proteomes" id="UP000031575">
    <property type="component" value="Unassembled WGS sequence"/>
</dbReference>
<dbReference type="EMBL" id="AWTV01000006">
    <property type="protein sequence ID" value="KIH93112.1"/>
    <property type="molecule type" value="Genomic_DNA"/>
</dbReference>
<dbReference type="AlphaFoldDB" id="A0A0C2J7Y6"/>
<feature type="compositionally biased region" description="Low complexity" evidence="1">
    <location>
        <begin position="10"/>
        <end position="29"/>
    </location>
</feature>
<evidence type="ECO:0000313" key="2">
    <source>
        <dbReference type="EMBL" id="KIH93112.1"/>
    </source>
</evidence>
<sequence length="145" mass="15128">MLPRVSSMVATAGSRASRTSSSSSVHTRSSSPFATQAWFYESFLAHTDQYERLVATGSPRVGVSALASVSSVLGLVNGVPNGMANGMANGCVAVPSYPTHIEFELPDAATGAAVIGGVAPGLADVNHKKVHTWPLSKKELKMWQA</sequence>
<dbReference type="VEuPathDB" id="FungiDB:SPBR_03306"/>
<organism evidence="2 3">
    <name type="scientific">Sporothrix brasiliensis 5110</name>
    <dbReference type="NCBI Taxonomy" id="1398154"/>
    <lineage>
        <taxon>Eukaryota</taxon>
        <taxon>Fungi</taxon>
        <taxon>Dikarya</taxon>
        <taxon>Ascomycota</taxon>
        <taxon>Pezizomycotina</taxon>
        <taxon>Sordariomycetes</taxon>
        <taxon>Sordariomycetidae</taxon>
        <taxon>Ophiostomatales</taxon>
        <taxon>Ophiostomataceae</taxon>
        <taxon>Sporothrix</taxon>
    </lineage>
</organism>
<dbReference type="RefSeq" id="XP_040621122.1">
    <property type="nucleotide sequence ID" value="XM_040761609.1"/>
</dbReference>
<accession>A0A0C2J7Y6</accession>
<proteinExistence type="predicted"/>
<evidence type="ECO:0000313" key="3">
    <source>
        <dbReference type="Proteomes" id="UP000031575"/>
    </source>
</evidence>
<protein>
    <submittedName>
        <fullName evidence="2">Uncharacterized protein</fullName>
    </submittedName>
</protein>
<name>A0A0C2J7Y6_9PEZI</name>
<gene>
    <name evidence="2" type="ORF">SPBR_03306</name>
</gene>
<evidence type="ECO:0000256" key="1">
    <source>
        <dbReference type="SAM" id="MobiDB-lite"/>
    </source>
</evidence>
<feature type="region of interest" description="Disordered" evidence="1">
    <location>
        <begin position="1"/>
        <end position="29"/>
    </location>
</feature>
<dbReference type="GeneID" id="63676530"/>
<comment type="caution">
    <text evidence="2">The sequence shown here is derived from an EMBL/GenBank/DDBJ whole genome shotgun (WGS) entry which is preliminary data.</text>
</comment>
<keyword evidence="3" id="KW-1185">Reference proteome</keyword>
<dbReference type="HOGENOM" id="CLU_1788058_0_0_1"/>
<reference evidence="2 3" key="1">
    <citation type="journal article" date="2014" name="BMC Genomics">
        <title>Comparative genomics of the major fungal agents of human and animal Sporotrichosis: Sporothrix schenckii and Sporothrix brasiliensis.</title>
        <authorList>
            <person name="Teixeira M.M."/>
            <person name="de Almeida L.G."/>
            <person name="Kubitschek-Barreira P."/>
            <person name="Alves F.L."/>
            <person name="Kioshima E.S."/>
            <person name="Abadio A.K."/>
            <person name="Fernandes L."/>
            <person name="Derengowski L.S."/>
            <person name="Ferreira K.S."/>
            <person name="Souza R.C."/>
            <person name="Ruiz J.C."/>
            <person name="de Andrade N.C."/>
            <person name="Paes H.C."/>
            <person name="Nicola A.M."/>
            <person name="Albuquerque P."/>
            <person name="Gerber A.L."/>
            <person name="Martins V.P."/>
            <person name="Peconick L.D."/>
            <person name="Neto A.V."/>
            <person name="Chaucanez C.B."/>
            <person name="Silva P.A."/>
            <person name="Cunha O.L."/>
            <person name="de Oliveira F.F."/>
            <person name="dos Santos T.C."/>
            <person name="Barros A.L."/>
            <person name="Soares M.A."/>
            <person name="de Oliveira L.M."/>
            <person name="Marini M.M."/>
            <person name="Villalobos-Duno H."/>
            <person name="Cunha M.M."/>
            <person name="de Hoog S."/>
            <person name="da Silveira J.F."/>
            <person name="Henrissat B."/>
            <person name="Nino-Vega G.A."/>
            <person name="Cisalpino P.S."/>
            <person name="Mora-Montes H.M."/>
            <person name="Almeida S.R."/>
            <person name="Stajich J.E."/>
            <person name="Lopes-Bezerra L.M."/>
            <person name="Vasconcelos A.T."/>
            <person name="Felipe M.S."/>
        </authorList>
    </citation>
    <scope>NUCLEOTIDE SEQUENCE [LARGE SCALE GENOMIC DNA]</scope>
    <source>
        <strain evidence="2 3">5110</strain>
    </source>
</reference>